<dbReference type="Pfam" id="PF12420">
    <property type="entry name" value="DUF3671"/>
    <property type="match status" value="1"/>
</dbReference>
<evidence type="ECO:0000256" key="1">
    <source>
        <dbReference type="SAM" id="Phobius"/>
    </source>
</evidence>
<dbReference type="RefSeq" id="XP_028859060.1">
    <property type="nucleotide sequence ID" value="XM_029004356.1"/>
</dbReference>
<dbReference type="Proteomes" id="UP000219813">
    <property type="component" value="Unassembled WGS sequence"/>
</dbReference>
<feature type="transmembrane region" description="Helical" evidence="1">
    <location>
        <begin position="260"/>
        <end position="281"/>
    </location>
</feature>
<dbReference type="InterPro" id="IPR022139">
    <property type="entry name" value="Fam-L/Fam-M-like_plasmodium"/>
</dbReference>
<dbReference type="EMBL" id="FLRL01000019">
    <property type="protein sequence ID" value="SBT85710.1"/>
    <property type="molecule type" value="Genomic_DNA"/>
</dbReference>
<name>A0A1D3JH94_PLAMA</name>
<gene>
    <name evidence="2" type="primary">PmUG01_00053200</name>
    <name evidence="2" type="ORF">PMUG01_00053200</name>
</gene>
<keyword evidence="1" id="KW-1133">Transmembrane helix</keyword>
<dbReference type="VEuPathDB" id="PlasmoDB:PmUG01_00053200"/>
<feature type="transmembrane region" description="Helical" evidence="1">
    <location>
        <begin position="6"/>
        <end position="26"/>
    </location>
</feature>
<reference evidence="2 3" key="1">
    <citation type="submission" date="2016-06" db="EMBL/GenBank/DDBJ databases">
        <authorList>
            <consortium name="Pathogen Informatics"/>
        </authorList>
    </citation>
    <scope>NUCLEOTIDE SEQUENCE [LARGE SCALE GENOMIC DNA]</scope>
</reference>
<keyword evidence="1" id="KW-0472">Membrane</keyword>
<proteinExistence type="predicted"/>
<dbReference type="GeneID" id="39865995"/>
<accession>A0A1D3JH94</accession>
<keyword evidence="3" id="KW-1185">Reference proteome</keyword>
<keyword evidence="1" id="KW-0812">Transmembrane</keyword>
<evidence type="ECO:0000313" key="3">
    <source>
        <dbReference type="Proteomes" id="UP000219813"/>
    </source>
</evidence>
<dbReference type="AlphaFoldDB" id="A0A1D3JH94"/>
<protein>
    <submittedName>
        <fullName evidence="2">Fam-l protein</fullName>
    </submittedName>
</protein>
<evidence type="ECO:0000313" key="2">
    <source>
        <dbReference type="EMBL" id="SBT85710.1"/>
    </source>
</evidence>
<organism evidence="2 3">
    <name type="scientific">Plasmodium malariae</name>
    <dbReference type="NCBI Taxonomy" id="5858"/>
    <lineage>
        <taxon>Eukaryota</taxon>
        <taxon>Sar</taxon>
        <taxon>Alveolata</taxon>
        <taxon>Apicomplexa</taxon>
        <taxon>Aconoidasida</taxon>
        <taxon>Haemosporida</taxon>
        <taxon>Plasmodiidae</taxon>
        <taxon>Plasmodium</taxon>
        <taxon>Plasmodium (Plasmodium)</taxon>
    </lineage>
</organism>
<feature type="transmembrane region" description="Helical" evidence="1">
    <location>
        <begin position="163"/>
        <end position="185"/>
    </location>
</feature>
<sequence>MEQNIKTLLFIRITTFIFLCWTYHFYSYVITLKKSLEGGDNYYRKLHASNYHLLEKYKHNKYLRFLCLKNEIQINGVSEKKDISHNKNDDSEKKKRSKKYASNIAGHKSGMKNKSCIFKTKKYSHLEKKIFKELDYTSFLQNNRTISNKVYTKIICKKYGLRIVLPFLICLFLLIIFIVEISLTYSNSGSLLYHLGLDKQSLESLSKNNKGPWSPIVGVLKSLGEFLQHSTSSSGTLSCGWCQVASEVSDMCILGNFFRILIYFVPFVLLSITLISGILYYHKKVKKYEKIKFEKR</sequence>
<dbReference type="KEGG" id="pmal:PMUG01_00053200"/>